<evidence type="ECO:0000256" key="3">
    <source>
        <dbReference type="ARBA" id="ARBA00023163"/>
    </source>
</evidence>
<dbReference type="PROSITE" id="PS01124">
    <property type="entry name" value="HTH_ARAC_FAMILY_2"/>
    <property type="match status" value="1"/>
</dbReference>
<dbReference type="SUPFAM" id="SSF46689">
    <property type="entry name" value="Homeodomain-like"/>
    <property type="match status" value="2"/>
</dbReference>
<dbReference type="Proteomes" id="UP000184386">
    <property type="component" value="Unassembled WGS sequence"/>
</dbReference>
<dbReference type="AlphaFoldDB" id="A0A1M6W3A8"/>
<evidence type="ECO:0000256" key="2">
    <source>
        <dbReference type="ARBA" id="ARBA00023125"/>
    </source>
</evidence>
<dbReference type="InterPro" id="IPR018060">
    <property type="entry name" value="HTH_AraC"/>
</dbReference>
<reference evidence="5 6" key="1">
    <citation type="submission" date="2016-11" db="EMBL/GenBank/DDBJ databases">
        <authorList>
            <person name="Jaros S."/>
            <person name="Januszkiewicz K."/>
            <person name="Wedrychowicz H."/>
        </authorList>
    </citation>
    <scope>NUCLEOTIDE SEQUENCE [LARGE SCALE GENOMIC DNA]</scope>
    <source>
        <strain evidence="5 6">DSM 15929</strain>
    </source>
</reference>
<keyword evidence="2 5" id="KW-0238">DNA-binding</keyword>
<dbReference type="STRING" id="1121322.SAMN02745136_03566"/>
<dbReference type="PANTHER" id="PTHR43280:SF34">
    <property type="entry name" value="ARAC-FAMILY TRANSCRIPTIONAL REGULATOR"/>
    <property type="match status" value="1"/>
</dbReference>
<dbReference type="InterPro" id="IPR009057">
    <property type="entry name" value="Homeodomain-like_sf"/>
</dbReference>
<dbReference type="Pfam" id="PF12833">
    <property type="entry name" value="HTH_18"/>
    <property type="match status" value="1"/>
</dbReference>
<dbReference type="Gene3D" id="1.10.10.60">
    <property type="entry name" value="Homeodomain-like"/>
    <property type="match status" value="2"/>
</dbReference>
<keyword evidence="1" id="KW-0805">Transcription regulation</keyword>
<dbReference type="SMART" id="SM00342">
    <property type="entry name" value="HTH_ARAC"/>
    <property type="match status" value="1"/>
</dbReference>
<organism evidence="5 6">
    <name type="scientific">Anaerocolumna jejuensis DSM 15929</name>
    <dbReference type="NCBI Taxonomy" id="1121322"/>
    <lineage>
        <taxon>Bacteria</taxon>
        <taxon>Bacillati</taxon>
        <taxon>Bacillota</taxon>
        <taxon>Clostridia</taxon>
        <taxon>Lachnospirales</taxon>
        <taxon>Lachnospiraceae</taxon>
        <taxon>Anaerocolumna</taxon>
    </lineage>
</organism>
<evidence type="ECO:0000256" key="1">
    <source>
        <dbReference type="ARBA" id="ARBA00023015"/>
    </source>
</evidence>
<evidence type="ECO:0000259" key="4">
    <source>
        <dbReference type="PROSITE" id="PS01124"/>
    </source>
</evidence>
<dbReference type="RefSeq" id="WP_073278197.1">
    <property type="nucleotide sequence ID" value="NZ_FRAC01000019.1"/>
</dbReference>
<dbReference type="GO" id="GO:0003700">
    <property type="term" value="F:DNA-binding transcription factor activity"/>
    <property type="evidence" value="ECO:0007669"/>
    <property type="project" value="InterPro"/>
</dbReference>
<dbReference type="GO" id="GO:0043565">
    <property type="term" value="F:sequence-specific DNA binding"/>
    <property type="evidence" value="ECO:0007669"/>
    <property type="project" value="InterPro"/>
</dbReference>
<evidence type="ECO:0000313" key="5">
    <source>
        <dbReference type="EMBL" id="SHK88221.1"/>
    </source>
</evidence>
<protein>
    <submittedName>
        <fullName evidence="5">AraC-type DNA-binding protein</fullName>
    </submittedName>
</protein>
<dbReference type="OrthoDB" id="184994at2"/>
<dbReference type="PANTHER" id="PTHR43280">
    <property type="entry name" value="ARAC-FAMILY TRANSCRIPTIONAL REGULATOR"/>
    <property type="match status" value="1"/>
</dbReference>
<gene>
    <name evidence="5" type="ORF">SAMN02745136_03566</name>
</gene>
<proteinExistence type="predicted"/>
<feature type="domain" description="HTH araC/xylS-type" evidence="4">
    <location>
        <begin position="297"/>
        <end position="395"/>
    </location>
</feature>
<name>A0A1M6W3A8_9FIRM</name>
<evidence type="ECO:0000313" key="6">
    <source>
        <dbReference type="Proteomes" id="UP000184386"/>
    </source>
</evidence>
<keyword evidence="3" id="KW-0804">Transcription</keyword>
<accession>A0A1M6W3A8</accession>
<sequence length="398" mass="46506">MTDIKKSCEYIYNSVHLPIYIYSNTMKLISSFPEQDTCTHPTHKYLGDLWHSTELISYIETDYYTYYGCVQVKNSELCIVLGPANPLPYTKQTLLSMQKDYMIESSKAEIFNLFFYMVPQQDIDTFISIMLLTNFLINHTKLAKSDVSHCSNTVSDSYINENYYKNTEMYFEEKTFNFNYEIEKELFHYIESGNVNKLQEFYESAAYWNYEIGITTNNYLRQKKNGFIIGIALTSRSAIKGGLPPITAYQLSELYIKQMEKLTEIIAIDSLLVHATHDFTRRTANSKIPSNINKFLYKIIKYINENIYKNLTVSDIASSMDFNRSYLSHKFKTEFGMELGKYILLCKLEEGKNLLEYTNKSISQISNLLSFSNQSHFQNAFKRQYKITPQSYRNSKSS</sequence>
<keyword evidence="6" id="KW-1185">Reference proteome</keyword>
<dbReference type="EMBL" id="FRAC01000019">
    <property type="protein sequence ID" value="SHK88221.1"/>
    <property type="molecule type" value="Genomic_DNA"/>
</dbReference>